<feature type="transmembrane region" description="Helical" evidence="1">
    <location>
        <begin position="220"/>
        <end position="253"/>
    </location>
</feature>
<proteinExistence type="predicted"/>
<feature type="transmembrane region" description="Helical" evidence="1">
    <location>
        <begin position="119"/>
        <end position="141"/>
    </location>
</feature>
<reference evidence="2 3" key="1">
    <citation type="submission" date="2016-10" db="EMBL/GenBank/DDBJ databases">
        <authorList>
            <person name="de Groot N.N."/>
        </authorList>
    </citation>
    <scope>NUCLEOTIDE SEQUENCE [LARGE SCALE GENOMIC DNA]</scope>
    <source>
        <strain evidence="2 3">DSM 23048</strain>
    </source>
</reference>
<accession>A0A1H6TZS2</accession>
<evidence type="ECO:0000313" key="2">
    <source>
        <dbReference type="EMBL" id="SEI81695.1"/>
    </source>
</evidence>
<dbReference type="RefSeq" id="WP_074745408.1">
    <property type="nucleotide sequence ID" value="NZ_FNYS01000005.1"/>
</dbReference>
<dbReference type="Proteomes" id="UP000183077">
    <property type="component" value="Unassembled WGS sequence"/>
</dbReference>
<gene>
    <name evidence="2" type="ORF">SAMN04488018_10568</name>
</gene>
<feature type="transmembrane region" description="Helical" evidence="1">
    <location>
        <begin position="78"/>
        <end position="96"/>
    </location>
</feature>
<evidence type="ECO:0000313" key="3">
    <source>
        <dbReference type="Proteomes" id="UP000183077"/>
    </source>
</evidence>
<keyword evidence="1" id="KW-0472">Membrane</keyword>
<keyword evidence="1" id="KW-0812">Transmembrane</keyword>
<feature type="transmembrane region" description="Helical" evidence="1">
    <location>
        <begin position="162"/>
        <end position="182"/>
    </location>
</feature>
<protein>
    <recommendedName>
        <fullName evidence="4">DUF3667 domain-containing protein</fullName>
    </recommendedName>
</protein>
<evidence type="ECO:0008006" key="4">
    <source>
        <dbReference type="Google" id="ProtNLM"/>
    </source>
</evidence>
<dbReference type="InterPro" id="IPR022134">
    <property type="entry name" value="DUF3667"/>
</dbReference>
<dbReference type="GeneID" id="82256676"/>
<name>A0A1H6TZS2_9FLAO</name>
<feature type="transmembrane region" description="Helical" evidence="1">
    <location>
        <begin position="188"/>
        <end position="208"/>
    </location>
</feature>
<evidence type="ECO:0000256" key="1">
    <source>
        <dbReference type="SAM" id="Phobius"/>
    </source>
</evidence>
<dbReference type="Pfam" id="PF12412">
    <property type="entry name" value="DUF3667"/>
    <property type="match status" value="1"/>
</dbReference>
<dbReference type="AlphaFoldDB" id="A0A1H6TZS2"/>
<organism evidence="2 3">
    <name type="scientific">Myroides marinus</name>
    <dbReference type="NCBI Taxonomy" id="703342"/>
    <lineage>
        <taxon>Bacteria</taxon>
        <taxon>Pseudomonadati</taxon>
        <taxon>Bacteroidota</taxon>
        <taxon>Flavobacteriia</taxon>
        <taxon>Flavobacteriales</taxon>
        <taxon>Flavobacteriaceae</taxon>
        <taxon>Myroides</taxon>
    </lineage>
</organism>
<keyword evidence="1" id="KW-1133">Transmembrane helix</keyword>
<sequence>MSDNCANCSQLVTENYCANCGQKRYSRIDKQYLLEELYEVLIYANKGFMYSVLKVAMNPGKTAREFLDGNRLKHYKPILLAFVLSGISAIISFQFIELEKAMRLIYSQQEVNNKLANELVAFSVSYNSFLMLLLIPFFALLTKICFNRWGQNYYEHIVMNSYILSFITIFNIVVFSPIAYYYKDSPTTVINIFMISLATTPIILTWFFKQFYKEHSLKSIILRLLLFIALGIVLYIALIILLIALGFFVAMLFGPELLQNIKP</sequence>
<dbReference type="EMBL" id="FNYS01000005">
    <property type="protein sequence ID" value="SEI81695.1"/>
    <property type="molecule type" value="Genomic_DNA"/>
</dbReference>